<feature type="transmembrane region" description="Helical" evidence="1">
    <location>
        <begin position="61"/>
        <end position="81"/>
    </location>
</feature>
<dbReference type="AlphaFoldDB" id="B0VFZ0"/>
<feature type="transmembrane region" description="Helical" evidence="1">
    <location>
        <begin position="181"/>
        <end position="201"/>
    </location>
</feature>
<feature type="transmembrane region" description="Helical" evidence="1">
    <location>
        <begin position="149"/>
        <end position="169"/>
    </location>
</feature>
<organism evidence="2 3">
    <name type="scientific">Cloacimonas acidaminovorans (strain Evry)</name>
    <dbReference type="NCBI Taxonomy" id="459349"/>
    <lineage>
        <taxon>Bacteria</taxon>
        <taxon>Pseudomonadati</taxon>
        <taxon>Candidatus Cloacimonadota</taxon>
        <taxon>Candidatus Cloacimonadia</taxon>
        <taxon>Candidatus Cloacimonadales</taxon>
        <taxon>Candidatus Cloacimonadaceae</taxon>
        <taxon>Candidatus Cloacimonas</taxon>
    </lineage>
</organism>
<reference evidence="2 3" key="1">
    <citation type="journal article" date="2008" name="J. Bacteriol.">
        <title>'Candidatus Cloacamonas acidaminovorans': genome sequence reconstruction provides a first glimpse of a new bacterial division.</title>
        <authorList>
            <person name="Pelletier E."/>
            <person name="Kreimeyer A."/>
            <person name="Bocs S."/>
            <person name="Rouy Z."/>
            <person name="Gyapay G."/>
            <person name="Chouari R."/>
            <person name="Riviere D."/>
            <person name="Ganesan A."/>
            <person name="Daegelen P."/>
            <person name="Sghir A."/>
            <person name="Cohen G.N."/>
            <person name="Medigue C."/>
            <person name="Weissenbach J."/>
            <person name="Le Paslier D."/>
        </authorList>
    </citation>
    <scope>NUCLEOTIDE SEQUENCE [LARGE SCALE GENOMIC DNA]</scope>
    <source>
        <strain evidence="3">Evry</strain>
    </source>
</reference>
<feature type="transmembrane region" description="Helical" evidence="1">
    <location>
        <begin position="38"/>
        <end position="55"/>
    </location>
</feature>
<protein>
    <submittedName>
        <fullName evidence="2">Uncharacterized protein</fullName>
    </submittedName>
</protein>
<evidence type="ECO:0000256" key="1">
    <source>
        <dbReference type="SAM" id="Phobius"/>
    </source>
</evidence>
<sequence>MPIYPVIFGALSLLSPFLGLILYMLYVAKTAELNLTKPLQAFIMFIPIPVLLLIFDPQTSTRLMCLDAILAVGLPVLVFLMVLKHNHILSNSFLAAFLVMFAWGMLRYYLFKTYQDQLFEQGMQVVKDKMPALLNNDLLQQTLPFWKGIIPSIWVISQAIAWLIGFLLFEGRLQIPNRIENLRFPVYFNLLIIAVLPLYFFDQTKLLFYNLLLSLCIIPFFQGAGLVWQRLGMIFSNRIISGLFMLIIVLYANILLVLLGFGNMWFTKRNITPGGYTE</sequence>
<dbReference type="KEGG" id="caci:CLOAM1607"/>
<keyword evidence="1" id="KW-1133">Transmembrane helix</keyword>
<dbReference type="HOGENOM" id="CLU_1000028_0_0_0"/>
<dbReference type="Proteomes" id="UP000002019">
    <property type="component" value="Chromosome"/>
</dbReference>
<dbReference type="EMBL" id="CU466930">
    <property type="protein sequence ID" value="CAO81445.1"/>
    <property type="molecule type" value="Genomic_DNA"/>
</dbReference>
<gene>
    <name evidence="2" type="ordered locus">CLOAM1607</name>
</gene>
<feature type="transmembrane region" description="Helical" evidence="1">
    <location>
        <begin position="240"/>
        <end position="266"/>
    </location>
</feature>
<dbReference type="OrthoDB" id="9867367at2"/>
<keyword evidence="1" id="KW-0472">Membrane</keyword>
<evidence type="ECO:0000313" key="2">
    <source>
        <dbReference type="EMBL" id="CAO81445.1"/>
    </source>
</evidence>
<feature type="transmembrane region" description="Helical" evidence="1">
    <location>
        <begin position="6"/>
        <end position="26"/>
    </location>
</feature>
<evidence type="ECO:0000313" key="3">
    <source>
        <dbReference type="Proteomes" id="UP000002019"/>
    </source>
</evidence>
<feature type="transmembrane region" description="Helical" evidence="1">
    <location>
        <begin position="93"/>
        <end position="110"/>
    </location>
</feature>
<proteinExistence type="predicted"/>
<name>B0VFZ0_CLOAI</name>
<dbReference type="STRING" id="459349.CLOAM1607"/>
<feature type="transmembrane region" description="Helical" evidence="1">
    <location>
        <begin position="207"/>
        <end position="228"/>
    </location>
</feature>
<keyword evidence="3" id="KW-1185">Reference proteome</keyword>
<accession>B0VFZ0</accession>
<dbReference type="RefSeq" id="WP_015425303.1">
    <property type="nucleotide sequence ID" value="NC_020449.1"/>
</dbReference>
<keyword evidence="1" id="KW-0812">Transmembrane</keyword>